<keyword evidence="5" id="KW-0206">Cytoskeleton</keyword>
<dbReference type="PANTHER" id="PTHR47067">
    <property type="entry name" value="TPX2 (TARGETING PROTEIN FOR XKLP2) PROTEIN FAMILY-RELATED"/>
    <property type="match status" value="1"/>
</dbReference>
<evidence type="ECO:0000259" key="7">
    <source>
        <dbReference type="Pfam" id="PF06886"/>
    </source>
</evidence>
<feature type="region of interest" description="Disordered" evidence="6">
    <location>
        <begin position="384"/>
        <end position="404"/>
    </location>
</feature>
<feature type="region of interest" description="Disordered" evidence="6">
    <location>
        <begin position="431"/>
        <end position="533"/>
    </location>
</feature>
<dbReference type="EMBL" id="BTGU01000014">
    <property type="protein sequence ID" value="GMN42658.1"/>
    <property type="molecule type" value="Genomic_DNA"/>
</dbReference>
<comment type="similarity">
    <text evidence="2">Belongs to the TPX2 family.</text>
</comment>
<sequence length="533" mass="58625">MGEPTCLMQVQQPFSYVSGLPNDPNEGNPIHALGQSISFGRFMSESLAWEKWSTFSHNRYVEEAERFSRPGSVAQKKAFFEAHYKNLAARKAAALLEQANVASSGSASDQSSDENPVPDSDSPVSNSEAVVVGEQVTVGSSVVDQANIGVDSNDAKTDDSQQTVSVDQNVKKVEFSSQKEVKDTDLNEKTATMEKSISNRDQEKKKTVSSKSSTTKSAVSSTKSSSKSGAPNATPMSKKPSLMLDSADKIKKATPKSVNFTPIREINRLTSSVIRKIDNSRFGTTSSKPTKDCPTPLRTPLTVSKNGTRQQPLETPCSAITRATTPVHPSVTGSRPRWRLLATDCSKFLSACRNKTRSPFSSTPFGLRTEERAAKRKEKLEEKFNANEAQKEQLKTKVKDKPETETGKLRSGFFFKARPLPDFYKQRKAAQYDDVKKVPVSHPQSPKLGSKFTPSKVESRNSQTPKRPPVKSNGSKQVQGKIARSPACSLISRTTRTTTITHENRSPNIQLGQSIQAEKSQVRIENRMFSPEK</sequence>
<evidence type="ECO:0000313" key="8">
    <source>
        <dbReference type="EMBL" id="GMN42658.1"/>
    </source>
</evidence>
<feature type="region of interest" description="Disordered" evidence="6">
    <location>
        <begin position="143"/>
        <end position="242"/>
    </location>
</feature>
<keyword evidence="9" id="KW-1185">Reference proteome</keyword>
<dbReference type="InterPro" id="IPR044216">
    <property type="entry name" value="WDL7"/>
</dbReference>
<keyword evidence="3" id="KW-0963">Cytoplasm</keyword>
<evidence type="ECO:0000256" key="5">
    <source>
        <dbReference type="ARBA" id="ARBA00023212"/>
    </source>
</evidence>
<proteinExistence type="inferred from homology"/>
<dbReference type="Pfam" id="PF06886">
    <property type="entry name" value="TPX2"/>
    <property type="match status" value="1"/>
</dbReference>
<feature type="region of interest" description="Disordered" evidence="6">
    <location>
        <begin position="281"/>
        <end position="312"/>
    </location>
</feature>
<name>A0AA88ABA0_FICCA</name>
<feature type="compositionally biased region" description="Polar residues" evidence="6">
    <location>
        <begin position="506"/>
        <end position="519"/>
    </location>
</feature>
<dbReference type="InterPro" id="IPR027329">
    <property type="entry name" value="TPX2_C"/>
</dbReference>
<accession>A0AA88ABA0</accession>
<dbReference type="PANTHER" id="PTHR47067:SF7">
    <property type="entry name" value="TPX2 (TARGETING PROTEIN FOR XKLP2) PROTEIN FAMILY"/>
    <property type="match status" value="1"/>
</dbReference>
<dbReference type="AlphaFoldDB" id="A0AA88ABA0"/>
<feature type="compositionally biased region" description="Basic and acidic residues" evidence="6">
    <location>
        <begin position="169"/>
        <end position="206"/>
    </location>
</feature>
<gene>
    <name evidence="8" type="ORF">TIFTF001_011870</name>
</gene>
<protein>
    <recommendedName>
        <fullName evidence="7">TPX2 C-terminal domain-containing protein</fullName>
    </recommendedName>
</protein>
<evidence type="ECO:0000256" key="3">
    <source>
        <dbReference type="ARBA" id="ARBA00022490"/>
    </source>
</evidence>
<keyword evidence="4" id="KW-0493">Microtubule</keyword>
<dbReference type="Proteomes" id="UP001187192">
    <property type="component" value="Unassembled WGS sequence"/>
</dbReference>
<feature type="region of interest" description="Disordered" evidence="6">
    <location>
        <begin position="104"/>
        <end position="127"/>
    </location>
</feature>
<feature type="compositionally biased region" description="Low complexity" evidence="6">
    <location>
        <begin position="209"/>
        <end position="228"/>
    </location>
</feature>
<evidence type="ECO:0000256" key="1">
    <source>
        <dbReference type="ARBA" id="ARBA00004245"/>
    </source>
</evidence>
<feature type="domain" description="TPX2 C-terminal" evidence="7">
    <location>
        <begin position="365"/>
        <end position="430"/>
    </location>
</feature>
<feature type="compositionally biased region" description="Basic and acidic residues" evidence="6">
    <location>
        <begin position="520"/>
        <end position="533"/>
    </location>
</feature>
<feature type="compositionally biased region" description="Polar residues" evidence="6">
    <location>
        <begin position="301"/>
        <end position="312"/>
    </location>
</feature>
<comment type="caution">
    <text evidence="8">The sequence shown here is derived from an EMBL/GenBank/DDBJ whole genome shotgun (WGS) entry which is preliminary data.</text>
</comment>
<evidence type="ECO:0000256" key="4">
    <source>
        <dbReference type="ARBA" id="ARBA00022701"/>
    </source>
</evidence>
<reference evidence="8" key="1">
    <citation type="submission" date="2023-07" db="EMBL/GenBank/DDBJ databases">
        <title>draft genome sequence of fig (Ficus carica).</title>
        <authorList>
            <person name="Takahashi T."/>
            <person name="Nishimura K."/>
        </authorList>
    </citation>
    <scope>NUCLEOTIDE SEQUENCE</scope>
</reference>
<evidence type="ECO:0000256" key="2">
    <source>
        <dbReference type="ARBA" id="ARBA00005885"/>
    </source>
</evidence>
<comment type="subcellular location">
    <subcellularLocation>
        <location evidence="1">Cytoplasm</location>
        <location evidence="1">Cytoskeleton</location>
    </subcellularLocation>
</comment>
<dbReference type="GO" id="GO:0005874">
    <property type="term" value="C:microtubule"/>
    <property type="evidence" value="ECO:0007669"/>
    <property type="project" value="UniProtKB-KW"/>
</dbReference>
<evidence type="ECO:0000313" key="9">
    <source>
        <dbReference type="Proteomes" id="UP001187192"/>
    </source>
</evidence>
<organism evidence="8 9">
    <name type="scientific">Ficus carica</name>
    <name type="common">Common fig</name>
    <dbReference type="NCBI Taxonomy" id="3494"/>
    <lineage>
        <taxon>Eukaryota</taxon>
        <taxon>Viridiplantae</taxon>
        <taxon>Streptophyta</taxon>
        <taxon>Embryophyta</taxon>
        <taxon>Tracheophyta</taxon>
        <taxon>Spermatophyta</taxon>
        <taxon>Magnoliopsida</taxon>
        <taxon>eudicotyledons</taxon>
        <taxon>Gunneridae</taxon>
        <taxon>Pentapetalae</taxon>
        <taxon>rosids</taxon>
        <taxon>fabids</taxon>
        <taxon>Rosales</taxon>
        <taxon>Moraceae</taxon>
        <taxon>Ficeae</taxon>
        <taxon>Ficus</taxon>
    </lineage>
</organism>
<evidence type="ECO:0000256" key="6">
    <source>
        <dbReference type="SAM" id="MobiDB-lite"/>
    </source>
</evidence>